<feature type="region of interest" description="Disordered" evidence="11">
    <location>
        <begin position="1293"/>
        <end position="1323"/>
    </location>
</feature>
<feature type="compositionally biased region" description="Basic and acidic residues" evidence="11">
    <location>
        <begin position="1306"/>
        <end position="1323"/>
    </location>
</feature>
<dbReference type="GO" id="GO:0051015">
    <property type="term" value="F:actin filament binding"/>
    <property type="evidence" value="ECO:0007669"/>
    <property type="project" value="TreeGrafter"/>
</dbReference>
<keyword evidence="7" id="KW-0518">Myosin</keyword>
<dbReference type="Pfam" id="PF00063">
    <property type="entry name" value="Myosin_head"/>
    <property type="match status" value="1"/>
</dbReference>
<evidence type="ECO:0000256" key="1">
    <source>
        <dbReference type="ARBA" id="ARBA00008049"/>
    </source>
</evidence>
<dbReference type="PANTHER" id="PTHR13140:SF736">
    <property type="entry name" value="MYOSIN FAMILY PROTEIN WITH DIL DOMAIN"/>
    <property type="match status" value="1"/>
</dbReference>
<dbReference type="Pfam" id="PF02736">
    <property type="entry name" value="Myosin_N"/>
    <property type="match status" value="1"/>
</dbReference>
<dbReference type="PANTHER" id="PTHR13140">
    <property type="entry name" value="MYOSIN"/>
    <property type="match status" value="1"/>
</dbReference>
<sequence length="2099" mass="239983">MAGTLNIVVGSHVWLEDKDLAWIDGEVFRIEGQNAHVRTTNGKTVTASISNIHPKDTEVLSDGIDDMTRLSYLHEPGVLDNLAVRYAKNIIYTYTGNILIAINPFQSLPHIAEPSTMEKYRGANFGELDPHVFALADVSYRQMMNEGNSNSILVSGESGAGKTETTKLLMRYLAFLGGRSKTGGRTVEQQVLEYSSCSKYGEGIRSYMPYVVSPATNLLYLFFASSQSNPVLEAFGNAKTVRNNNSSRFGKFVEIQFDQSGKISGAAIRTYLLERSRVCQINSPERNYHCFYFLCSAPPEDIKRYKLGDPSSFHYLNQSSCIKVDGMSDAEEYLATRSAMNTVGITEQEQEATFRVVAAVLHLGNLNFVKGRDADSSVLKDEKAKFHLNAAAELLMCDREKLENALIKRKINTPEGVITTTVDPNSATVSRDGLAKQIYCRLFDWLVNRLNASIGQDAHSARLIGVLDIYGFESFKTNSFEQLCINFTNEKLQQHFNQNVFKMEQEEYNREQIDWSYIEFVDNQDVLDLIERKPGGIIALLDEACMFPKCTHESFSQKLYEKFKNNKRFSKPKLSRTAFTIQHYAGEVTYQSDHFLDKNRDYVVGEHEELLNASKCSFVSGLFPSVPEENTKSSKSSIANRFKGQLHELMETLSSTEPHYIRCVKPNNLLKPATFDNINVLQQLRCSGVLEAIRISCAGYPTRKLFRDFLQRFCILAPEILKERNDDKVICQKILDKTGLQGCQIGRTKVFLRAGQMAELDARRTEVRSKAARVIQSRYHTYVARQKFLAIRNTSVSFQSIVRVILACKRRVFLKNQDAALKVQKSVRWYLAWKSYSKLRWSAITLQAGLRAFGAYNEYVRRKQRKASIHIQARWRCHRDNSNYLKLKRSVLIYQCAWRRRIARRELRKLKMAARDTETLKVEKEKLEEHVEELTSRLGLEMKLRADLENNKAGEISKLQAALREMEHRVEEATAVQESESAKRAVEEALAQEREKITILTNEVEGMKVLLSREQEENTATKNDLAIAQERCEDLNGKIAVADENIKQLRDTVKRFEENVTELESSLMTEKQHNEATRGELGEAHQRVEELLRQVADADGKSAVLQSTVQRLEESLTETEGTLLLERQESEAIKKSLTEARGENEELVHKTEVFEKDIARFQNNIERLEEAARTFETSLLAEKQHSAAIMSQLAETKEEIEELQKKFTDANRTNDMLQDSLKRLEETAATRDALHVAEKQEHGQTKEALSKSQERNSELLKKVDESEKSINKLMENVKRLEKHATSRESLLLKTKQNQDGTTKALAEAEKRNEELMKSSEDSDKKISLLEDSVNRLEECAAEKDSLLATERQENNATKEELANAQKKTKELVNELQHCQEIRKQLEENIKRLEQDATAKDALLISEKQTHEATKKTLTETLGRNEELIKKIQDSDKHSLQLQLTVERLQENASAKEALLLREREQSNTTMKVQEENQERNLQLLKRFEDVDKKIDLLQGTIQRLGDHTEKDTLLLSERQEKDELKKALTETEYKNEELTIKIGETNKKIEHLQNTIHMLEQDIVVKVASLEAEKQENDAIRKSLVEAQERNDELFMKIRDSEYKAHQLQDTVQKLKQESDAVKKALTEARGRNEDLIRRNEDLLDRNDDLIKKLEELQETVQKYSFTFTITFSTLGSAPDLTIHRDYDTGEKMQRVLLSEGYQQPQDDQKLLLKYITQHLGFSGNKPVAALLIYQYLLHSRSFEVTKTGVFDSILQAINSATEAQYDTRSLAYWLSNLSTLSVLLQRSFRTARTATSVPYRRKMSYDRIYQANQASGLAYLSGQLLDEPGASHQIDAKYPALLFKQQLVDLIEKVYGLISDKLKKELNPLLELCIQDPRTSQAKASVTSAGLGQHNQLTHWLGIVKILNSYLYLLIANHVPTILVHKLLTQIFSMVNVQLFNRLLTIFYYGYGGYSQMLANVLVQLADSAWEALRHIRQAADFLVISRKQMRTWREIRNDICPALSLQQLERIVGMYWDDMSGTNVLSAEFTSSMRATMHEESNSLSSFSVLLDDDSSIPFSLDDIAKSMPNIEDTVESDLLPFIRENQSLALILQRRD</sequence>
<evidence type="ECO:0000256" key="6">
    <source>
        <dbReference type="ARBA" id="ARBA00023054"/>
    </source>
</evidence>
<dbReference type="FunFam" id="1.10.10.820:FF:000001">
    <property type="entry name" value="Myosin heavy chain"/>
    <property type="match status" value="1"/>
</dbReference>
<dbReference type="Gene3D" id="3.30.70.1590">
    <property type="match status" value="1"/>
</dbReference>
<keyword evidence="9" id="KW-0009">Actin-binding</keyword>
<dbReference type="GO" id="GO:0007015">
    <property type="term" value="P:actin filament organization"/>
    <property type="evidence" value="ECO:0007669"/>
    <property type="project" value="TreeGrafter"/>
</dbReference>
<dbReference type="FunFam" id="1.20.58.530:FF:000002">
    <property type="entry name" value="Class V myosin"/>
    <property type="match status" value="1"/>
</dbReference>
<dbReference type="GO" id="GO:0005737">
    <property type="term" value="C:cytoplasm"/>
    <property type="evidence" value="ECO:0007669"/>
    <property type="project" value="TreeGrafter"/>
</dbReference>
<dbReference type="InterPro" id="IPR036018">
    <property type="entry name" value="MYSc_Myo11"/>
</dbReference>
<evidence type="ECO:0000256" key="4">
    <source>
        <dbReference type="ARBA" id="ARBA00022840"/>
    </source>
</evidence>
<dbReference type="InterPro" id="IPR004009">
    <property type="entry name" value="SH3_Myosin"/>
</dbReference>
<dbReference type="SUPFAM" id="SSF57997">
    <property type="entry name" value="Tropomyosin"/>
    <property type="match status" value="1"/>
</dbReference>
<evidence type="ECO:0000256" key="7">
    <source>
        <dbReference type="ARBA" id="ARBA00023123"/>
    </source>
</evidence>
<keyword evidence="5" id="KW-0112">Calmodulin-binding</keyword>
<evidence type="ECO:0000256" key="9">
    <source>
        <dbReference type="ARBA" id="ARBA00023203"/>
    </source>
</evidence>
<accession>M8CNR2</accession>
<name>M8CNR2_AEGTA</name>
<dbReference type="EnsemblPlants" id="EMT29147">
    <property type="protein sequence ID" value="EMT29147"/>
    <property type="gene ID" value="F775_02951"/>
</dbReference>
<dbReference type="Gene3D" id="3.40.850.10">
    <property type="entry name" value="Kinesin motor domain"/>
    <property type="match status" value="2"/>
</dbReference>
<dbReference type="InterPro" id="IPR001609">
    <property type="entry name" value="Myosin_head_motor_dom-like"/>
</dbReference>
<reference evidence="12" key="1">
    <citation type="submission" date="2015-06" db="UniProtKB">
        <authorList>
            <consortium name="EnsemblPlants"/>
        </authorList>
    </citation>
    <scope>IDENTIFICATION</scope>
</reference>
<evidence type="ECO:0000256" key="5">
    <source>
        <dbReference type="ARBA" id="ARBA00022860"/>
    </source>
</evidence>
<feature type="coiled-coil region" evidence="10">
    <location>
        <begin position="1514"/>
        <end position="1667"/>
    </location>
</feature>
<dbReference type="GO" id="GO:0030048">
    <property type="term" value="P:actin filament-based movement"/>
    <property type="evidence" value="ECO:0007669"/>
    <property type="project" value="UniProtKB-ARBA"/>
</dbReference>
<dbReference type="PROSITE" id="PS50096">
    <property type="entry name" value="IQ"/>
    <property type="match status" value="2"/>
</dbReference>
<dbReference type="GO" id="GO:0016020">
    <property type="term" value="C:membrane"/>
    <property type="evidence" value="ECO:0007669"/>
    <property type="project" value="TreeGrafter"/>
</dbReference>
<dbReference type="SMART" id="SM00242">
    <property type="entry name" value="MYSc"/>
    <property type="match status" value="1"/>
</dbReference>
<evidence type="ECO:0000313" key="12">
    <source>
        <dbReference type="EnsemblPlants" id="EMT29147"/>
    </source>
</evidence>
<dbReference type="PROSITE" id="PS51126">
    <property type="entry name" value="DILUTE"/>
    <property type="match status" value="1"/>
</dbReference>
<dbReference type="InterPro" id="IPR000048">
    <property type="entry name" value="IQ_motif_EF-hand-BS"/>
</dbReference>
<dbReference type="SMART" id="SM00015">
    <property type="entry name" value="IQ"/>
    <property type="match status" value="4"/>
</dbReference>
<dbReference type="GO" id="GO:0005516">
    <property type="term" value="F:calmodulin binding"/>
    <property type="evidence" value="ECO:0007669"/>
    <property type="project" value="UniProtKB-KW"/>
</dbReference>
<dbReference type="PROSITE" id="PS51844">
    <property type="entry name" value="SH3_LIKE"/>
    <property type="match status" value="1"/>
</dbReference>
<dbReference type="Gene3D" id="1.20.5.190">
    <property type="match status" value="3"/>
</dbReference>
<feature type="region of interest" description="Disordered" evidence="11">
    <location>
        <begin position="1236"/>
        <end position="1263"/>
    </location>
</feature>
<evidence type="ECO:0000256" key="2">
    <source>
        <dbReference type="ARBA" id="ARBA00022737"/>
    </source>
</evidence>
<evidence type="ECO:0000256" key="11">
    <source>
        <dbReference type="SAM" id="MobiDB-lite"/>
    </source>
</evidence>
<protein>
    <submittedName>
        <fullName evidence="12">Myosin-J heavy chain</fullName>
    </submittedName>
</protein>
<comment type="similarity">
    <text evidence="1">Belongs to the TRAFAC class myosin-kinesin ATPase superfamily. Myosin family. Plant myosin class XI subfamily.</text>
</comment>
<organism evidence="12">
    <name type="scientific">Aegilops tauschii</name>
    <name type="common">Tausch's goatgrass</name>
    <name type="synonym">Aegilops squarrosa</name>
    <dbReference type="NCBI Taxonomy" id="37682"/>
    <lineage>
        <taxon>Eukaryota</taxon>
        <taxon>Viridiplantae</taxon>
        <taxon>Streptophyta</taxon>
        <taxon>Embryophyta</taxon>
        <taxon>Tracheophyta</taxon>
        <taxon>Spermatophyta</taxon>
        <taxon>Magnoliopsida</taxon>
        <taxon>Liliopsida</taxon>
        <taxon>Poales</taxon>
        <taxon>Poaceae</taxon>
        <taxon>BOP clade</taxon>
        <taxon>Pooideae</taxon>
        <taxon>Triticodae</taxon>
        <taxon>Triticeae</taxon>
        <taxon>Triticinae</taxon>
        <taxon>Aegilops</taxon>
    </lineage>
</organism>
<dbReference type="InterPro" id="IPR002710">
    <property type="entry name" value="Dilute_dom"/>
</dbReference>
<evidence type="ECO:0000256" key="8">
    <source>
        <dbReference type="ARBA" id="ARBA00023175"/>
    </source>
</evidence>
<dbReference type="PROSITE" id="PS51456">
    <property type="entry name" value="MYOSIN_MOTOR"/>
    <property type="match status" value="1"/>
</dbReference>
<evidence type="ECO:0000256" key="3">
    <source>
        <dbReference type="ARBA" id="ARBA00022741"/>
    </source>
</evidence>
<keyword evidence="2" id="KW-0677">Repeat</keyword>
<keyword evidence="4" id="KW-0067">ATP-binding</keyword>
<dbReference type="GO" id="GO:0005524">
    <property type="term" value="F:ATP binding"/>
    <property type="evidence" value="ECO:0007669"/>
    <property type="project" value="UniProtKB-UniRule"/>
</dbReference>
<dbReference type="PRINTS" id="PR00193">
    <property type="entry name" value="MYOSINHEAVY"/>
</dbReference>
<feature type="coiled-coil region" evidence="10">
    <location>
        <begin position="910"/>
        <end position="1101"/>
    </location>
</feature>
<keyword evidence="8" id="KW-0505">Motor protein</keyword>
<dbReference type="CDD" id="cd01384">
    <property type="entry name" value="MYSc_Myo11"/>
    <property type="match status" value="1"/>
</dbReference>
<dbReference type="Pfam" id="PF01843">
    <property type="entry name" value="DIL"/>
    <property type="match status" value="1"/>
</dbReference>
<proteinExistence type="inferred from homology"/>
<dbReference type="InterPro" id="IPR027417">
    <property type="entry name" value="P-loop_NTPase"/>
</dbReference>
<dbReference type="SUPFAM" id="SSF52540">
    <property type="entry name" value="P-loop containing nucleoside triphosphate hydrolases"/>
    <property type="match status" value="2"/>
</dbReference>
<keyword evidence="6 10" id="KW-0175">Coiled coil</keyword>
<evidence type="ECO:0000256" key="10">
    <source>
        <dbReference type="SAM" id="Coils"/>
    </source>
</evidence>
<dbReference type="Gene3D" id="1.20.5.170">
    <property type="match status" value="1"/>
</dbReference>
<dbReference type="SMART" id="SM01132">
    <property type="entry name" value="DIL"/>
    <property type="match status" value="1"/>
</dbReference>
<dbReference type="GO" id="GO:0000146">
    <property type="term" value="F:microfilament motor activity"/>
    <property type="evidence" value="ECO:0007669"/>
    <property type="project" value="TreeGrafter"/>
</dbReference>
<dbReference type="Gene3D" id="1.10.10.820">
    <property type="match status" value="1"/>
</dbReference>
<dbReference type="InterPro" id="IPR036961">
    <property type="entry name" value="Kinesin_motor_dom_sf"/>
</dbReference>
<dbReference type="GO" id="GO:0016459">
    <property type="term" value="C:myosin complex"/>
    <property type="evidence" value="ECO:0007669"/>
    <property type="project" value="UniProtKB-KW"/>
</dbReference>
<dbReference type="Gene3D" id="1.20.58.530">
    <property type="match status" value="1"/>
</dbReference>
<keyword evidence="3" id="KW-0547">Nucleotide-binding</keyword>
<dbReference type="Gene3D" id="1.20.120.720">
    <property type="entry name" value="Myosin VI head, motor domain, U50 subdomain"/>
    <property type="match status" value="1"/>
</dbReference>